<dbReference type="AlphaFoldDB" id="A0A9N8S1S8"/>
<evidence type="ECO:0000313" key="1">
    <source>
        <dbReference type="EMBL" id="CAG4925074.1"/>
    </source>
</evidence>
<keyword evidence="2" id="KW-1185">Reference proteome</keyword>
<proteinExistence type="predicted"/>
<comment type="caution">
    <text evidence="1">The sequence shown here is derived from an EMBL/GenBank/DDBJ whole genome shotgun (WGS) entry which is preliminary data.</text>
</comment>
<reference evidence="1" key="1">
    <citation type="submission" date="2021-04" db="EMBL/GenBank/DDBJ databases">
        <authorList>
            <person name="Vanwijnsberghe S."/>
        </authorList>
    </citation>
    <scope>NUCLEOTIDE SEQUENCE</scope>
    <source>
        <strain evidence="1">LMG 31841</strain>
    </source>
</reference>
<protein>
    <submittedName>
        <fullName evidence="1">Uncharacterized protein</fullName>
    </submittedName>
</protein>
<dbReference type="Proteomes" id="UP000789704">
    <property type="component" value="Unassembled WGS sequence"/>
</dbReference>
<accession>A0A9N8S1S8</accession>
<organism evidence="1 2">
    <name type="scientific">Paraburkholderia saeva</name>
    <dbReference type="NCBI Taxonomy" id="2777537"/>
    <lineage>
        <taxon>Bacteria</taxon>
        <taxon>Pseudomonadati</taxon>
        <taxon>Pseudomonadota</taxon>
        <taxon>Betaproteobacteria</taxon>
        <taxon>Burkholderiales</taxon>
        <taxon>Burkholderiaceae</taxon>
        <taxon>Paraburkholderia</taxon>
    </lineage>
</organism>
<evidence type="ECO:0000313" key="2">
    <source>
        <dbReference type="Proteomes" id="UP000789704"/>
    </source>
</evidence>
<dbReference type="EMBL" id="CAJQZC010000015">
    <property type="protein sequence ID" value="CAG4925074.1"/>
    <property type="molecule type" value="Genomic_DNA"/>
</dbReference>
<sequence>MKELWAKFDDLASKSENEDVQFMIKAIKLHAEVVSSRLSALEATANTMAMQSAK</sequence>
<gene>
    <name evidence="1" type="ORF">LMG31841_05449</name>
</gene>
<name>A0A9N8S1S8_9BURK</name>